<protein>
    <submittedName>
        <fullName evidence="3">PDZ domain-containing protein</fullName>
    </submittedName>
</protein>
<feature type="chain" id="PRO_5037872915" evidence="1">
    <location>
        <begin position="26"/>
        <end position="396"/>
    </location>
</feature>
<evidence type="ECO:0000259" key="2">
    <source>
        <dbReference type="Pfam" id="PF17820"/>
    </source>
</evidence>
<dbReference type="InterPro" id="IPR041489">
    <property type="entry name" value="PDZ_6"/>
</dbReference>
<dbReference type="SUPFAM" id="SSF50630">
    <property type="entry name" value="Acid proteases"/>
    <property type="match status" value="1"/>
</dbReference>
<dbReference type="EMBL" id="VGIR01000043">
    <property type="protein sequence ID" value="MBM3331771.1"/>
    <property type="molecule type" value="Genomic_DNA"/>
</dbReference>
<dbReference type="InterPro" id="IPR021109">
    <property type="entry name" value="Peptidase_aspartic_dom_sf"/>
</dbReference>
<name>A0A937XGS6_UNCW3</name>
<dbReference type="AlphaFoldDB" id="A0A937XGS6"/>
<dbReference type="CDD" id="cd05483">
    <property type="entry name" value="retropepsin_like_bacteria"/>
    <property type="match status" value="1"/>
</dbReference>
<sequence>MSKGIPKLSLLLLFFAAGCALPGRAGPGEVDAGDRVAAQFIENHIYVPVTVAGKERLWILDCGAGGSVIDREFANELGLETKGEVEAMGVAGSVKTGFASVPRLRVGGIELESQPMVVLGIAELMRRNTGTEPAGILGYDFLSKFVTRVDFAGQTVTLLRPESFVYRGPGRTIPMRVEANIPVVEMAVDGEYRGQWRLDIGASISAFHHHAVEKFGLAARSGVERLAAGMGGRQRHRLVQFADAELAGFKLERPVLSVPVEAGPGAFAGTSVLGTVGNSVLHNFVLYLDYRGKRVVVEKGSEFGKPMVLDRSGLQVSRNDSGSFEAICVAANTPADKAGFKTGDVIETVDGQSPEALGGLSRIREMLRAASGTHYQVAVRRGDTRLSLDLVLAELF</sequence>
<keyword evidence="1" id="KW-0732">Signal</keyword>
<dbReference type="Gene3D" id="2.30.42.10">
    <property type="match status" value="1"/>
</dbReference>
<accession>A0A937XGS6</accession>
<organism evidence="3 4">
    <name type="scientific">candidate division WOR-3 bacterium</name>
    <dbReference type="NCBI Taxonomy" id="2052148"/>
    <lineage>
        <taxon>Bacteria</taxon>
        <taxon>Bacteria division WOR-3</taxon>
    </lineage>
</organism>
<feature type="domain" description="PDZ" evidence="2">
    <location>
        <begin position="328"/>
        <end position="381"/>
    </location>
</feature>
<gene>
    <name evidence="3" type="ORF">FJY68_07975</name>
</gene>
<dbReference type="Pfam" id="PF13650">
    <property type="entry name" value="Asp_protease_2"/>
    <property type="match status" value="1"/>
</dbReference>
<dbReference type="SUPFAM" id="SSF50156">
    <property type="entry name" value="PDZ domain-like"/>
    <property type="match status" value="1"/>
</dbReference>
<evidence type="ECO:0000256" key="1">
    <source>
        <dbReference type="SAM" id="SignalP"/>
    </source>
</evidence>
<dbReference type="PROSITE" id="PS51257">
    <property type="entry name" value="PROKAR_LIPOPROTEIN"/>
    <property type="match status" value="1"/>
</dbReference>
<comment type="caution">
    <text evidence="3">The sequence shown here is derived from an EMBL/GenBank/DDBJ whole genome shotgun (WGS) entry which is preliminary data.</text>
</comment>
<feature type="signal peptide" evidence="1">
    <location>
        <begin position="1"/>
        <end position="25"/>
    </location>
</feature>
<dbReference type="InterPro" id="IPR036034">
    <property type="entry name" value="PDZ_sf"/>
</dbReference>
<proteinExistence type="predicted"/>
<dbReference type="Gene3D" id="2.40.70.10">
    <property type="entry name" value="Acid Proteases"/>
    <property type="match status" value="2"/>
</dbReference>
<dbReference type="Pfam" id="PF17820">
    <property type="entry name" value="PDZ_6"/>
    <property type="match status" value="1"/>
</dbReference>
<dbReference type="InterPro" id="IPR034122">
    <property type="entry name" value="Retropepsin-like_bacterial"/>
</dbReference>
<reference evidence="3" key="1">
    <citation type="submission" date="2019-03" db="EMBL/GenBank/DDBJ databases">
        <title>Lake Tanganyika Metagenome-Assembled Genomes (MAGs).</title>
        <authorList>
            <person name="Tran P."/>
        </authorList>
    </citation>
    <scope>NUCLEOTIDE SEQUENCE</scope>
    <source>
        <strain evidence="3">K_DeepCast_150m_m2_040</strain>
    </source>
</reference>
<dbReference type="Proteomes" id="UP000779900">
    <property type="component" value="Unassembled WGS sequence"/>
</dbReference>
<evidence type="ECO:0000313" key="3">
    <source>
        <dbReference type="EMBL" id="MBM3331771.1"/>
    </source>
</evidence>
<evidence type="ECO:0000313" key="4">
    <source>
        <dbReference type="Proteomes" id="UP000779900"/>
    </source>
</evidence>